<sequence length="121" mass="13716">MGCCIPFVVRRQIMRWAKSIVSRSKRSPTCLVRPVLGADQFVTSWSEILFYRESGLAYGSNPRDVRMTSVSHMTSADRRHWPGYVSPPGNDPMSRDPCRYITLAMFTMTPVLVSRDDTGVL</sequence>
<comment type="caution">
    <text evidence="1">The sequence shown here is derived from an EMBL/GenBank/DDBJ whole genome shotgun (WGS) entry which is preliminary data.</text>
</comment>
<name>A0AAD9KFI3_9ANNE</name>
<reference evidence="1" key="1">
    <citation type="journal article" date="2023" name="Mol. Biol. Evol.">
        <title>Third-Generation Sequencing Reveals the Adaptive Role of the Epigenome in Three Deep-Sea Polychaetes.</title>
        <authorList>
            <person name="Perez M."/>
            <person name="Aroh O."/>
            <person name="Sun Y."/>
            <person name="Lan Y."/>
            <person name="Juniper S.K."/>
            <person name="Young C.R."/>
            <person name="Angers B."/>
            <person name="Qian P.Y."/>
        </authorList>
    </citation>
    <scope>NUCLEOTIDE SEQUENCE</scope>
    <source>
        <strain evidence="1">P08H-3</strain>
    </source>
</reference>
<dbReference type="EMBL" id="JAODUP010000001">
    <property type="protein sequence ID" value="KAK2170719.1"/>
    <property type="molecule type" value="Genomic_DNA"/>
</dbReference>
<proteinExistence type="predicted"/>
<dbReference type="AlphaFoldDB" id="A0AAD9KFI3"/>
<gene>
    <name evidence="1" type="ORF">LSH36_1g22001</name>
</gene>
<dbReference type="Proteomes" id="UP001208570">
    <property type="component" value="Unassembled WGS sequence"/>
</dbReference>
<protein>
    <submittedName>
        <fullName evidence="1">Uncharacterized protein</fullName>
    </submittedName>
</protein>
<evidence type="ECO:0000313" key="1">
    <source>
        <dbReference type="EMBL" id="KAK2170719.1"/>
    </source>
</evidence>
<evidence type="ECO:0000313" key="2">
    <source>
        <dbReference type="Proteomes" id="UP001208570"/>
    </source>
</evidence>
<organism evidence="1 2">
    <name type="scientific">Paralvinella palmiformis</name>
    <dbReference type="NCBI Taxonomy" id="53620"/>
    <lineage>
        <taxon>Eukaryota</taxon>
        <taxon>Metazoa</taxon>
        <taxon>Spiralia</taxon>
        <taxon>Lophotrochozoa</taxon>
        <taxon>Annelida</taxon>
        <taxon>Polychaeta</taxon>
        <taxon>Sedentaria</taxon>
        <taxon>Canalipalpata</taxon>
        <taxon>Terebellida</taxon>
        <taxon>Terebelliformia</taxon>
        <taxon>Alvinellidae</taxon>
        <taxon>Paralvinella</taxon>
    </lineage>
</organism>
<accession>A0AAD9KFI3</accession>
<keyword evidence="2" id="KW-1185">Reference proteome</keyword>